<evidence type="ECO:0000256" key="8">
    <source>
        <dbReference type="ARBA" id="ARBA00023014"/>
    </source>
</evidence>
<feature type="domain" description="FAD-binding FR-type" evidence="10">
    <location>
        <begin position="212"/>
        <end position="313"/>
    </location>
</feature>
<dbReference type="InterPro" id="IPR017927">
    <property type="entry name" value="FAD-bd_FR_type"/>
</dbReference>
<feature type="transmembrane region" description="Helical" evidence="9">
    <location>
        <begin position="115"/>
        <end position="139"/>
    </location>
</feature>
<dbReference type="GO" id="GO:0047099">
    <property type="term" value="F:CDP-4-dehydro-6-deoxyglucose reductase activity"/>
    <property type="evidence" value="ECO:0007669"/>
    <property type="project" value="UniProtKB-EC"/>
</dbReference>
<evidence type="ECO:0000256" key="2">
    <source>
        <dbReference type="ARBA" id="ARBA00022630"/>
    </source>
</evidence>
<dbReference type="InterPro" id="IPR001433">
    <property type="entry name" value="OxRdtase_FAD/NAD-bd"/>
</dbReference>
<evidence type="ECO:0000256" key="9">
    <source>
        <dbReference type="SAM" id="Phobius"/>
    </source>
</evidence>
<sequence>MPMKRIAIRRFPIQAVLVWAAALVVVPMPFTAIPWATLGPMYRSMLTPITAGIYAYIWMLECVWLGCRPRWLDRIIGLPGIYVLHGVLGTGALALVVYHQYVLPSFGPAKTTGEIAFWTLVGIVALALVMMAGWLDTLVPPLATVRSWLERVFRHEFTVWLHRIVLVAVVLACLHFNLVFYIKDLTAFIVTMDVTTGLVLAWYAWVKLRDRMFAARGKVVSARRVSNDIVEILVDCPAMHSWEYGDFVFLRLPRERGMHGSHPFSIANLPGEHGDAMRFAVRINGDFTERLYRTARAGMRVDVIGPFGMYERFIARHDAHAPIVVYAGGVGITPIIPTIMALSGTNRPVTVMYTAKRADDLLYADELRKWSASEAHTPHMQVGRWSKTELAEQITDGAIYLIAGPSGMIRDVRRMLLRHGVPGSRMFYEPFTR</sequence>
<dbReference type="PANTHER" id="PTHR47354:SF8">
    <property type="entry name" value="1,2-PHENYLACETYL-COA EPOXIDASE, SUBUNIT E"/>
    <property type="match status" value="1"/>
</dbReference>
<dbReference type="EC" id="1.17.1.1" evidence="11"/>
<protein>
    <submittedName>
        <fullName evidence="11">CDP-4-dehydro-6-deoxyglucose reductase</fullName>
        <ecNumber evidence="11">1.17.1.1</ecNumber>
    </submittedName>
</protein>
<dbReference type="EMBL" id="CP002915">
    <property type="protein sequence ID" value="AEK29564.1"/>
    <property type="molecule type" value="Genomic_DNA"/>
</dbReference>
<dbReference type="GO" id="GO:0046872">
    <property type="term" value="F:metal ion binding"/>
    <property type="evidence" value="ECO:0007669"/>
    <property type="project" value="UniProtKB-KW"/>
</dbReference>
<evidence type="ECO:0000259" key="10">
    <source>
        <dbReference type="PROSITE" id="PS51384"/>
    </source>
</evidence>
<feature type="transmembrane region" description="Helical" evidence="9">
    <location>
        <begin position="79"/>
        <end position="103"/>
    </location>
</feature>
<dbReference type="AlphaFoldDB" id="A0A806FKW6"/>
<dbReference type="Pfam" id="PF08022">
    <property type="entry name" value="FAD_binding_8"/>
    <property type="match status" value="1"/>
</dbReference>
<dbReference type="SUPFAM" id="SSF52343">
    <property type="entry name" value="Ferredoxin reductase-like, C-terminal NADP-linked domain"/>
    <property type="match status" value="1"/>
</dbReference>
<keyword evidence="8" id="KW-0411">Iron-sulfur</keyword>
<evidence type="ECO:0000256" key="4">
    <source>
        <dbReference type="ARBA" id="ARBA00022723"/>
    </source>
</evidence>
<dbReference type="Gene3D" id="3.40.50.80">
    <property type="entry name" value="Nucleotide-binding domain of ferredoxin-NADP reductase (FNR) module"/>
    <property type="match status" value="1"/>
</dbReference>
<keyword evidence="9" id="KW-1133">Transmembrane helix</keyword>
<dbReference type="Proteomes" id="UP000008394">
    <property type="component" value="Chromosome"/>
</dbReference>
<comment type="cofactor">
    <cofactor evidence="1">
        <name>FAD</name>
        <dbReference type="ChEBI" id="CHEBI:57692"/>
    </cofactor>
</comment>
<keyword evidence="6 11" id="KW-0560">Oxidoreductase</keyword>
<dbReference type="GO" id="GO:0051537">
    <property type="term" value="F:2 iron, 2 sulfur cluster binding"/>
    <property type="evidence" value="ECO:0007669"/>
    <property type="project" value="UniProtKB-KW"/>
</dbReference>
<dbReference type="GO" id="GO:0050660">
    <property type="term" value="F:flavin adenine dinucleotide binding"/>
    <property type="evidence" value="ECO:0007669"/>
    <property type="project" value="TreeGrafter"/>
</dbReference>
<dbReference type="InterPro" id="IPR039261">
    <property type="entry name" value="FNR_nucleotide-bd"/>
</dbReference>
<keyword evidence="5" id="KW-0274">FAD</keyword>
<evidence type="ECO:0000313" key="11">
    <source>
        <dbReference type="EMBL" id="AEK29564.1"/>
    </source>
</evidence>
<dbReference type="Pfam" id="PF00175">
    <property type="entry name" value="NAD_binding_1"/>
    <property type="match status" value="1"/>
</dbReference>
<dbReference type="InterPro" id="IPR050415">
    <property type="entry name" value="MRET"/>
</dbReference>
<organism evidence="11 12">
    <name type="scientific">Bifidobacterium animalis subsp. lactis CNCM I-2494</name>
    <dbReference type="NCBI Taxonomy" id="1042403"/>
    <lineage>
        <taxon>Bacteria</taxon>
        <taxon>Bacillati</taxon>
        <taxon>Actinomycetota</taxon>
        <taxon>Actinomycetes</taxon>
        <taxon>Bifidobacteriales</taxon>
        <taxon>Bifidobacteriaceae</taxon>
        <taxon>Bifidobacterium</taxon>
    </lineage>
</organism>
<dbReference type="KEGG" id="bnm:BALAC2494_01003"/>
<evidence type="ECO:0000256" key="3">
    <source>
        <dbReference type="ARBA" id="ARBA00022714"/>
    </source>
</evidence>
<reference evidence="11 12" key="1">
    <citation type="journal article" date="2011" name="J. Bacteriol.">
        <title>Genome Sequence of the Probiotic Strain Bifidobacterium animalis subsp. lactis CNCM I-2494.</title>
        <authorList>
            <person name="Chervaux C."/>
            <person name="Grimaldi C."/>
            <person name="Bolotin A."/>
            <person name="Quinquis B."/>
            <person name="Legrain-Raspaud S."/>
            <person name="van Hylckama Vlieg J.E."/>
            <person name="Denariaz G."/>
            <person name="Smokvina T."/>
        </authorList>
    </citation>
    <scope>NUCLEOTIDE SEQUENCE [LARGE SCALE GENOMIC DNA]</scope>
    <source>
        <strain evidence="11 12">CNCM I-2494</strain>
    </source>
</reference>
<evidence type="ECO:0000256" key="6">
    <source>
        <dbReference type="ARBA" id="ARBA00023002"/>
    </source>
</evidence>
<keyword evidence="4" id="KW-0479">Metal-binding</keyword>
<evidence type="ECO:0000313" key="12">
    <source>
        <dbReference type="Proteomes" id="UP000008394"/>
    </source>
</evidence>
<feature type="transmembrane region" description="Helical" evidence="9">
    <location>
        <begin position="188"/>
        <end position="206"/>
    </location>
</feature>
<dbReference type="PROSITE" id="PS51384">
    <property type="entry name" value="FAD_FR"/>
    <property type="match status" value="1"/>
</dbReference>
<dbReference type="SUPFAM" id="SSF63380">
    <property type="entry name" value="Riboflavin synthase domain-like"/>
    <property type="match status" value="1"/>
</dbReference>
<evidence type="ECO:0000256" key="1">
    <source>
        <dbReference type="ARBA" id="ARBA00001974"/>
    </source>
</evidence>
<keyword evidence="9" id="KW-0472">Membrane</keyword>
<keyword evidence="3" id="KW-0001">2Fe-2S</keyword>
<feature type="transmembrane region" description="Helical" evidence="9">
    <location>
        <begin position="160"/>
        <end position="182"/>
    </location>
</feature>
<dbReference type="Gene3D" id="2.40.30.10">
    <property type="entry name" value="Translation factors"/>
    <property type="match status" value="1"/>
</dbReference>
<dbReference type="PANTHER" id="PTHR47354">
    <property type="entry name" value="NADH OXIDOREDUCTASE HCR"/>
    <property type="match status" value="1"/>
</dbReference>
<accession>A0A806FKW6</accession>
<dbReference type="InterPro" id="IPR013112">
    <property type="entry name" value="FAD-bd_8"/>
</dbReference>
<feature type="transmembrane region" description="Helical" evidence="9">
    <location>
        <begin position="48"/>
        <end position="67"/>
    </location>
</feature>
<keyword evidence="9" id="KW-0812">Transmembrane</keyword>
<name>A0A806FKW6_BIFAN</name>
<keyword evidence="7" id="KW-0408">Iron</keyword>
<gene>
    <name evidence="11" type="ORF">BALAC2494_01003</name>
</gene>
<dbReference type="InterPro" id="IPR017938">
    <property type="entry name" value="Riboflavin_synthase-like_b-brl"/>
</dbReference>
<proteinExistence type="predicted"/>
<evidence type="ECO:0000256" key="5">
    <source>
        <dbReference type="ARBA" id="ARBA00022827"/>
    </source>
</evidence>
<evidence type="ECO:0000256" key="7">
    <source>
        <dbReference type="ARBA" id="ARBA00023004"/>
    </source>
</evidence>
<keyword evidence="2" id="KW-0285">Flavoprotein</keyword>